<evidence type="ECO:0000313" key="2">
    <source>
        <dbReference type="Proteomes" id="UP000239549"/>
    </source>
</evidence>
<evidence type="ECO:0000313" key="1">
    <source>
        <dbReference type="EMBL" id="GBF34490.1"/>
    </source>
</evidence>
<protein>
    <submittedName>
        <fullName evidence="1">Uncharacterized protein</fullName>
    </submittedName>
</protein>
<reference evidence="2" key="1">
    <citation type="submission" date="2018-02" db="EMBL/GenBank/DDBJ databases">
        <title>Genome sequence of Desulfocucumis palustris strain NAW-5.</title>
        <authorList>
            <person name="Watanabe M."/>
            <person name="Kojima H."/>
            <person name="Fukui M."/>
        </authorList>
    </citation>
    <scope>NUCLEOTIDE SEQUENCE [LARGE SCALE GENOMIC DNA]</scope>
    <source>
        <strain evidence="2">NAW-5</strain>
    </source>
</reference>
<keyword evidence="2" id="KW-1185">Reference proteome</keyword>
<dbReference type="EMBL" id="BFAV01000141">
    <property type="protein sequence ID" value="GBF34490.1"/>
    <property type="molecule type" value="Genomic_DNA"/>
</dbReference>
<name>A0A2L2XEA1_9FIRM</name>
<accession>A0A2L2XEA1</accession>
<organism evidence="1 2">
    <name type="scientific">Desulfocucumis palustris</name>
    <dbReference type="NCBI Taxonomy" id="1898651"/>
    <lineage>
        <taxon>Bacteria</taxon>
        <taxon>Bacillati</taxon>
        <taxon>Bacillota</taxon>
        <taxon>Clostridia</taxon>
        <taxon>Eubacteriales</taxon>
        <taxon>Desulfocucumaceae</taxon>
        <taxon>Desulfocucumis</taxon>
    </lineage>
</organism>
<proteinExistence type="predicted"/>
<gene>
    <name evidence="1" type="ORF">DCCM_3608</name>
</gene>
<dbReference type="AlphaFoldDB" id="A0A2L2XEA1"/>
<comment type="caution">
    <text evidence="1">The sequence shown here is derived from an EMBL/GenBank/DDBJ whole genome shotgun (WGS) entry which is preliminary data.</text>
</comment>
<dbReference type="Proteomes" id="UP000239549">
    <property type="component" value="Unassembled WGS sequence"/>
</dbReference>
<sequence length="46" mass="5109">MEIIRNFNNCSCIKYAKNKASYNKSPAGGRGEANPMEKPASIMLFI</sequence>